<dbReference type="PANTHER" id="PTHR11647:SF1">
    <property type="entry name" value="COLLAPSIN RESPONSE MEDIATOR PROTEIN"/>
    <property type="match status" value="1"/>
</dbReference>
<dbReference type="AlphaFoldDB" id="A0A382DVP9"/>
<protein>
    <recommendedName>
        <fullName evidence="1">Amidohydrolase 3 domain-containing protein</fullName>
    </recommendedName>
</protein>
<name>A0A382DVP9_9ZZZZ</name>
<dbReference type="InterPro" id="IPR013108">
    <property type="entry name" value="Amidohydro_3"/>
</dbReference>
<dbReference type="InterPro" id="IPR050378">
    <property type="entry name" value="Metallo-dep_Hydrolases_sf"/>
</dbReference>
<dbReference type="GO" id="GO:0016812">
    <property type="term" value="F:hydrolase activity, acting on carbon-nitrogen (but not peptide) bonds, in cyclic amides"/>
    <property type="evidence" value="ECO:0007669"/>
    <property type="project" value="TreeGrafter"/>
</dbReference>
<dbReference type="Gene3D" id="2.30.40.10">
    <property type="entry name" value="Urease, subunit C, domain 1"/>
    <property type="match status" value="1"/>
</dbReference>
<accession>A0A382DVP9</accession>
<organism evidence="2">
    <name type="scientific">marine metagenome</name>
    <dbReference type="NCBI Taxonomy" id="408172"/>
    <lineage>
        <taxon>unclassified sequences</taxon>
        <taxon>metagenomes</taxon>
        <taxon>ecological metagenomes</taxon>
    </lineage>
</organism>
<gene>
    <name evidence="2" type="ORF">METZ01_LOCUS194491</name>
</gene>
<evidence type="ECO:0000313" key="2">
    <source>
        <dbReference type="EMBL" id="SVB41637.1"/>
    </source>
</evidence>
<dbReference type="Pfam" id="PF07969">
    <property type="entry name" value="Amidohydro_3"/>
    <property type="match status" value="1"/>
</dbReference>
<sequence length="116" mass="12562">MELDLVIRNGAIVDGSGSPRFMADIGIQNGWIVELGRIRSKARQTVDAKGQIVAPGFIDGHTHMDAQISWDPLGSCSCWHGVTSVVMGNCGFALAPCKPDQREWIARCLEAVEDIP</sequence>
<feature type="domain" description="Amidohydrolase 3" evidence="1">
    <location>
        <begin position="44"/>
        <end position="105"/>
    </location>
</feature>
<reference evidence="2" key="1">
    <citation type="submission" date="2018-05" db="EMBL/GenBank/DDBJ databases">
        <authorList>
            <person name="Lanie J.A."/>
            <person name="Ng W.-L."/>
            <person name="Kazmierczak K.M."/>
            <person name="Andrzejewski T.M."/>
            <person name="Davidsen T.M."/>
            <person name="Wayne K.J."/>
            <person name="Tettelin H."/>
            <person name="Glass J.I."/>
            <person name="Rusch D."/>
            <person name="Podicherti R."/>
            <person name="Tsui H.-C.T."/>
            <person name="Winkler M.E."/>
        </authorList>
    </citation>
    <scope>NUCLEOTIDE SEQUENCE</scope>
</reference>
<evidence type="ECO:0000259" key="1">
    <source>
        <dbReference type="Pfam" id="PF07969"/>
    </source>
</evidence>
<dbReference type="GO" id="GO:0005829">
    <property type="term" value="C:cytosol"/>
    <property type="evidence" value="ECO:0007669"/>
    <property type="project" value="TreeGrafter"/>
</dbReference>
<dbReference type="PANTHER" id="PTHR11647">
    <property type="entry name" value="HYDRANTOINASE/DIHYDROPYRIMIDINASE FAMILY MEMBER"/>
    <property type="match status" value="1"/>
</dbReference>
<feature type="non-terminal residue" evidence="2">
    <location>
        <position position="116"/>
    </location>
</feature>
<dbReference type="EMBL" id="UINC01040990">
    <property type="protein sequence ID" value="SVB41637.1"/>
    <property type="molecule type" value="Genomic_DNA"/>
</dbReference>
<proteinExistence type="predicted"/>
<dbReference type="InterPro" id="IPR011059">
    <property type="entry name" value="Metal-dep_hydrolase_composite"/>
</dbReference>
<dbReference type="Gene3D" id="3.20.20.140">
    <property type="entry name" value="Metal-dependent hydrolases"/>
    <property type="match status" value="1"/>
</dbReference>
<dbReference type="SUPFAM" id="SSF51338">
    <property type="entry name" value="Composite domain of metallo-dependent hydrolases"/>
    <property type="match status" value="1"/>
</dbReference>